<organism evidence="1 2">
    <name type="scientific">Rhabditophanes sp. KR3021</name>
    <dbReference type="NCBI Taxonomy" id="114890"/>
    <lineage>
        <taxon>Eukaryota</taxon>
        <taxon>Metazoa</taxon>
        <taxon>Ecdysozoa</taxon>
        <taxon>Nematoda</taxon>
        <taxon>Chromadorea</taxon>
        <taxon>Rhabditida</taxon>
        <taxon>Tylenchina</taxon>
        <taxon>Panagrolaimomorpha</taxon>
        <taxon>Strongyloidoidea</taxon>
        <taxon>Alloionematidae</taxon>
        <taxon>Rhabditophanes</taxon>
    </lineage>
</organism>
<evidence type="ECO:0000313" key="1">
    <source>
        <dbReference type="Proteomes" id="UP000095286"/>
    </source>
</evidence>
<dbReference type="WBParaSite" id="RSKR_0001008800.1">
    <property type="protein sequence ID" value="RSKR_0001008800.1"/>
    <property type="gene ID" value="RSKR_0001008800"/>
</dbReference>
<evidence type="ECO:0000313" key="2">
    <source>
        <dbReference type="WBParaSite" id="RSKR_0001008800.1"/>
    </source>
</evidence>
<accession>A0AC35UCV9</accession>
<proteinExistence type="predicted"/>
<reference evidence="2" key="1">
    <citation type="submission" date="2016-11" db="UniProtKB">
        <authorList>
            <consortium name="WormBaseParasite"/>
        </authorList>
    </citation>
    <scope>IDENTIFICATION</scope>
    <source>
        <strain evidence="2">KR3021</strain>
    </source>
</reference>
<name>A0AC35UCV9_9BILA</name>
<protein>
    <submittedName>
        <fullName evidence="2">BLOC-1-related complex subunit 5</fullName>
    </submittedName>
</protein>
<sequence length="213" mass="24577">MGNEVSTSTSNSSLRFFSNRSQSHPPGSTMVTVNSGATKEQDPKDDPDYIKLQEIRRFLPIMKFQSPPMGSAQRDSYKQINPRLLLSQFSELHMRLHENARFIQHGQVEVFNKVKAADHDIYQIMNDLKDREALYKKMTFEMGNLKLLSQNINDLHTDLENMIHQLDEITSHLPIDIKPPGLDFDKLLRDKVNNINSPQRHLPAFEYSVVDNL</sequence>
<dbReference type="Proteomes" id="UP000095286">
    <property type="component" value="Unplaced"/>
</dbReference>